<evidence type="ECO:0000259" key="1">
    <source>
        <dbReference type="Pfam" id="PF13537"/>
    </source>
</evidence>
<dbReference type="EMBL" id="BARS01047076">
    <property type="protein sequence ID" value="GAG36095.1"/>
    <property type="molecule type" value="Genomic_DNA"/>
</dbReference>
<dbReference type="InterPro" id="IPR017932">
    <property type="entry name" value="GATase_2_dom"/>
</dbReference>
<accession>X0WZE6</accession>
<reference evidence="2" key="1">
    <citation type="journal article" date="2014" name="Front. Microbiol.">
        <title>High frequency of phylogenetically diverse reductive dehalogenase-homologous genes in deep subseafloor sedimentary metagenomes.</title>
        <authorList>
            <person name="Kawai M."/>
            <person name="Futagami T."/>
            <person name="Toyoda A."/>
            <person name="Takaki Y."/>
            <person name="Nishi S."/>
            <person name="Hori S."/>
            <person name="Arai W."/>
            <person name="Tsubouchi T."/>
            <person name="Morono Y."/>
            <person name="Uchiyama I."/>
            <person name="Ito T."/>
            <person name="Fujiyama A."/>
            <person name="Inagaki F."/>
            <person name="Takami H."/>
        </authorList>
    </citation>
    <scope>NUCLEOTIDE SEQUENCE</scope>
    <source>
        <strain evidence="2">Expedition CK06-06</strain>
    </source>
</reference>
<dbReference type="AlphaFoldDB" id="X0WZE6"/>
<gene>
    <name evidence="2" type="ORF">S01H1_70762</name>
</gene>
<dbReference type="Pfam" id="PF13537">
    <property type="entry name" value="GATase_7"/>
    <property type="match status" value="1"/>
</dbReference>
<sequence length="97" mass="10869">MISIGNSEKVVKLNVEGSKENTMYVWRNDQVDTAALVQIVETGEWSKLELIDGFFAAICEKAGKIYLFCDRLGIYPLFYSATKNEVCAATRIPDLLT</sequence>
<proteinExistence type="predicted"/>
<feature type="domain" description="Glutamine amidotransferase type-2" evidence="1">
    <location>
        <begin position="28"/>
        <end position="96"/>
    </location>
</feature>
<name>X0WZE6_9ZZZZ</name>
<feature type="non-terminal residue" evidence="2">
    <location>
        <position position="97"/>
    </location>
</feature>
<comment type="caution">
    <text evidence="2">The sequence shown here is derived from an EMBL/GenBank/DDBJ whole genome shotgun (WGS) entry which is preliminary data.</text>
</comment>
<protein>
    <recommendedName>
        <fullName evidence="1">Glutamine amidotransferase type-2 domain-containing protein</fullName>
    </recommendedName>
</protein>
<dbReference type="Gene3D" id="3.60.20.10">
    <property type="entry name" value="Glutamine Phosphoribosylpyrophosphate, subunit 1, domain 1"/>
    <property type="match status" value="1"/>
</dbReference>
<dbReference type="SUPFAM" id="SSF56235">
    <property type="entry name" value="N-terminal nucleophile aminohydrolases (Ntn hydrolases)"/>
    <property type="match status" value="1"/>
</dbReference>
<organism evidence="2">
    <name type="scientific">marine sediment metagenome</name>
    <dbReference type="NCBI Taxonomy" id="412755"/>
    <lineage>
        <taxon>unclassified sequences</taxon>
        <taxon>metagenomes</taxon>
        <taxon>ecological metagenomes</taxon>
    </lineage>
</organism>
<dbReference type="InterPro" id="IPR029055">
    <property type="entry name" value="Ntn_hydrolases_N"/>
</dbReference>
<evidence type="ECO:0000313" key="2">
    <source>
        <dbReference type="EMBL" id="GAG36095.1"/>
    </source>
</evidence>